<organism evidence="3 4">
    <name type="scientific">Candidatus Falkowbacteria bacterium CG_4_9_14_3_um_filter_38_19</name>
    <dbReference type="NCBI Taxonomy" id="1974559"/>
    <lineage>
        <taxon>Bacteria</taxon>
        <taxon>Candidatus Falkowiibacteriota</taxon>
    </lineage>
</organism>
<evidence type="ECO:0000256" key="2">
    <source>
        <dbReference type="SAM" id="SignalP"/>
    </source>
</evidence>
<reference evidence="4" key="1">
    <citation type="submission" date="2017-09" db="EMBL/GenBank/DDBJ databases">
        <title>Depth-based differentiation of microbial function through sediment-hosted aquifers and enrichment of novel symbionts in the deep terrestrial subsurface.</title>
        <authorList>
            <person name="Probst A.J."/>
            <person name="Ladd B."/>
            <person name="Jarett J.K."/>
            <person name="Geller-Mcgrath D.E."/>
            <person name="Sieber C.M.K."/>
            <person name="Emerson J.B."/>
            <person name="Anantharaman K."/>
            <person name="Thomas B.C."/>
            <person name="Malmstrom R."/>
            <person name="Stieglmeier M."/>
            <person name="Klingl A."/>
            <person name="Woyke T."/>
            <person name="Ryan C.M."/>
            <person name="Banfield J.F."/>
        </authorList>
    </citation>
    <scope>NUCLEOTIDE SEQUENCE [LARGE SCALE GENOMIC DNA]</scope>
</reference>
<feature type="transmembrane region" description="Helical" evidence="1">
    <location>
        <begin position="109"/>
        <end position="130"/>
    </location>
</feature>
<evidence type="ECO:0000256" key="1">
    <source>
        <dbReference type="SAM" id="Phobius"/>
    </source>
</evidence>
<feature type="chain" id="PRO_5014928605" evidence="2">
    <location>
        <begin position="26"/>
        <end position="136"/>
    </location>
</feature>
<comment type="caution">
    <text evidence="3">The sequence shown here is derived from an EMBL/GenBank/DDBJ whole genome shotgun (WGS) entry which is preliminary data.</text>
</comment>
<dbReference type="Proteomes" id="UP000230611">
    <property type="component" value="Unassembled WGS sequence"/>
</dbReference>
<feature type="signal peptide" evidence="2">
    <location>
        <begin position="1"/>
        <end position="25"/>
    </location>
</feature>
<sequence>MKKFLPVLASISLLVGLLSPLVASAVITNAPTTCTLKYDLSGVDPACTKDATVVIEDHGMCCLLNTIYNITDWIFIISVGVATIFVILGAFTLVTAAGSPEKVTSGRNYILYAAIGLIAAFLAKAVPGVVKVIVGI</sequence>
<accession>A0A2M8AF55</accession>
<protein>
    <submittedName>
        <fullName evidence="3">Uncharacterized protein</fullName>
    </submittedName>
</protein>
<evidence type="ECO:0000313" key="3">
    <source>
        <dbReference type="EMBL" id="PJB16199.1"/>
    </source>
</evidence>
<keyword evidence="1" id="KW-0472">Membrane</keyword>
<dbReference type="EMBL" id="PFUO01000110">
    <property type="protein sequence ID" value="PJB16199.1"/>
    <property type="molecule type" value="Genomic_DNA"/>
</dbReference>
<feature type="transmembrane region" description="Helical" evidence="1">
    <location>
        <begin position="73"/>
        <end position="97"/>
    </location>
</feature>
<name>A0A2M8AF55_9BACT</name>
<dbReference type="AlphaFoldDB" id="A0A2M8AF55"/>
<keyword evidence="1" id="KW-0812">Transmembrane</keyword>
<gene>
    <name evidence="3" type="ORF">CO116_02445</name>
</gene>
<keyword evidence="2" id="KW-0732">Signal</keyword>
<dbReference type="Pfam" id="PF18895">
    <property type="entry name" value="T4SS_pilin"/>
    <property type="match status" value="1"/>
</dbReference>
<keyword evidence="1" id="KW-1133">Transmembrane helix</keyword>
<dbReference type="InterPro" id="IPR043993">
    <property type="entry name" value="T4SS_pilin"/>
</dbReference>
<proteinExistence type="predicted"/>
<evidence type="ECO:0000313" key="4">
    <source>
        <dbReference type="Proteomes" id="UP000230611"/>
    </source>
</evidence>